<feature type="domain" description="YHS" evidence="2">
    <location>
        <begin position="40"/>
        <end position="86"/>
    </location>
</feature>
<dbReference type="EMBL" id="SBLB01000001">
    <property type="protein sequence ID" value="RYC71434.1"/>
    <property type="molecule type" value="Genomic_DNA"/>
</dbReference>
<reference evidence="3 4" key="1">
    <citation type="submission" date="2019-01" db="EMBL/GenBank/DDBJ databases">
        <title>Spirosoma flava sp. nov., a propanil-degrading bacterium isolated from herbicide-contaminated soil.</title>
        <authorList>
            <person name="Zhang L."/>
            <person name="Jiang J.-D."/>
        </authorList>
    </citation>
    <scope>NUCLEOTIDE SEQUENCE [LARGE SCALE GENOMIC DNA]</scope>
    <source>
        <strain evidence="3 4">TY50</strain>
    </source>
</reference>
<proteinExistence type="predicted"/>
<dbReference type="RefSeq" id="WP_129600278.1">
    <property type="nucleotide sequence ID" value="NZ_SBLB01000001.1"/>
</dbReference>
<feature type="chain" id="PRO_5020308376" evidence="1">
    <location>
        <begin position="22"/>
        <end position="150"/>
    </location>
</feature>
<organism evidence="3 4">
    <name type="scientific">Spirosoma sordidisoli</name>
    <dbReference type="NCBI Taxonomy" id="2502893"/>
    <lineage>
        <taxon>Bacteria</taxon>
        <taxon>Pseudomonadati</taxon>
        <taxon>Bacteroidota</taxon>
        <taxon>Cytophagia</taxon>
        <taxon>Cytophagales</taxon>
        <taxon>Cytophagaceae</taxon>
        <taxon>Spirosoma</taxon>
    </lineage>
</organism>
<keyword evidence="4" id="KW-1185">Reference proteome</keyword>
<gene>
    <name evidence="3" type="ORF">EQG79_04635</name>
</gene>
<name>A0A4Q2UPN8_9BACT</name>
<dbReference type="Proteomes" id="UP000290407">
    <property type="component" value="Unassembled WGS sequence"/>
</dbReference>
<protein>
    <submittedName>
        <fullName evidence="3">YHS domain-containing protein</fullName>
    </submittedName>
</protein>
<keyword evidence="1" id="KW-0732">Signal</keyword>
<evidence type="ECO:0000313" key="3">
    <source>
        <dbReference type="EMBL" id="RYC71434.1"/>
    </source>
</evidence>
<feature type="signal peptide" evidence="1">
    <location>
        <begin position="1"/>
        <end position="21"/>
    </location>
</feature>
<evidence type="ECO:0000256" key="1">
    <source>
        <dbReference type="SAM" id="SignalP"/>
    </source>
</evidence>
<dbReference type="InterPro" id="IPR007029">
    <property type="entry name" value="YHS_dom"/>
</dbReference>
<dbReference type="Pfam" id="PF04945">
    <property type="entry name" value="YHS"/>
    <property type="match status" value="1"/>
</dbReference>
<evidence type="ECO:0000313" key="4">
    <source>
        <dbReference type="Proteomes" id="UP000290407"/>
    </source>
</evidence>
<comment type="caution">
    <text evidence="3">The sequence shown here is derived from an EMBL/GenBank/DDBJ whole genome shotgun (WGS) entry which is preliminary data.</text>
</comment>
<evidence type="ECO:0000259" key="2">
    <source>
        <dbReference type="Pfam" id="PF04945"/>
    </source>
</evidence>
<dbReference type="NCBIfam" id="NF041384">
    <property type="entry name" value="YHS_seleno_dom"/>
    <property type="match status" value="1"/>
</dbReference>
<accession>A0A4Q2UPN8</accession>
<dbReference type="AlphaFoldDB" id="A0A4Q2UPN8"/>
<sequence length="150" mass="16742">MKLPILRLIVLALLSVTTALAQKSTVYAPGGKAINGYDPVAYFTEHKPVPGDPAITYRYEGADWYFASEKNRDAFKANPVTYAPQYGGYCAFGTSRGYKAPTEAAAWTIVDDKLYLNYNTSVRTEWNKDQTGYIKKADANWPSIKDKEPK</sequence>